<keyword evidence="5" id="KW-0968">Cytoplasmic vesicle</keyword>
<evidence type="ECO:0000256" key="2">
    <source>
        <dbReference type="ARBA" id="ARBA00004184"/>
    </source>
</evidence>
<proteinExistence type="predicted"/>
<dbReference type="GO" id="GO:0030659">
    <property type="term" value="C:cytoplasmic vesicle membrane"/>
    <property type="evidence" value="ECO:0007669"/>
    <property type="project" value="UniProtKB-SubCell"/>
</dbReference>
<dbReference type="SUPFAM" id="SSF47923">
    <property type="entry name" value="Ypt/Rab-GAP domain of gyp1p"/>
    <property type="match status" value="1"/>
</dbReference>
<evidence type="ECO:0000256" key="4">
    <source>
        <dbReference type="ARBA" id="ARBA00023136"/>
    </source>
</evidence>
<keyword evidence="3" id="KW-0770">Synapse</keyword>
<dbReference type="GO" id="GO:0045202">
    <property type="term" value="C:synapse"/>
    <property type="evidence" value="ECO:0007669"/>
    <property type="project" value="UniProtKB-SubCell"/>
</dbReference>
<organism evidence="9 10">
    <name type="scientific">Meloidogyne javanica</name>
    <name type="common">Root-knot nematode worm</name>
    <dbReference type="NCBI Taxonomy" id="6303"/>
    <lineage>
        <taxon>Eukaryota</taxon>
        <taxon>Metazoa</taxon>
        <taxon>Ecdysozoa</taxon>
        <taxon>Nematoda</taxon>
        <taxon>Chromadorea</taxon>
        <taxon>Rhabditida</taxon>
        <taxon>Tylenchina</taxon>
        <taxon>Tylenchomorpha</taxon>
        <taxon>Tylenchoidea</taxon>
        <taxon>Meloidogynidae</taxon>
        <taxon>Meloidogyninae</taxon>
        <taxon>Meloidogyne</taxon>
        <taxon>Meloidogyne incognita group</taxon>
    </lineage>
</organism>
<evidence type="ECO:0000256" key="6">
    <source>
        <dbReference type="ARBA" id="ARBA00034103"/>
    </source>
</evidence>
<evidence type="ECO:0000256" key="5">
    <source>
        <dbReference type="ARBA" id="ARBA00023329"/>
    </source>
</evidence>
<dbReference type="Gene3D" id="1.10.472.80">
    <property type="entry name" value="Ypt/Rab-GAP domain of gyp1p, domain 3"/>
    <property type="match status" value="1"/>
</dbReference>
<evidence type="ECO:0000313" key="9">
    <source>
        <dbReference type="Proteomes" id="UP000887561"/>
    </source>
</evidence>
<dbReference type="PANTHER" id="PTHR23354:SF122">
    <property type="entry name" value="GTPASE-ACTIVATING PROTEIN SKYWALKER"/>
    <property type="match status" value="1"/>
</dbReference>
<evidence type="ECO:0000256" key="3">
    <source>
        <dbReference type="ARBA" id="ARBA00023018"/>
    </source>
</evidence>
<accession>A0A915M634</accession>
<dbReference type="Pfam" id="PF00566">
    <property type="entry name" value="RabGAP-TBC"/>
    <property type="match status" value="1"/>
</dbReference>
<protein>
    <submittedName>
        <fullName evidence="10">Rab-GAP TBC domain-containing protein</fullName>
    </submittedName>
</protein>
<reference evidence="10" key="1">
    <citation type="submission" date="2022-11" db="UniProtKB">
        <authorList>
            <consortium name="WormBaseParasite"/>
        </authorList>
    </citation>
    <scope>IDENTIFICATION</scope>
</reference>
<dbReference type="Proteomes" id="UP000887561">
    <property type="component" value="Unplaced"/>
</dbReference>
<comment type="subcellular location">
    <subcellularLocation>
        <location evidence="1">Cytoplasmic vesicle membrane</location>
    </subcellularLocation>
    <subcellularLocation>
        <location evidence="2">Endomembrane system</location>
        <topology evidence="2">Peripheral membrane protein</topology>
    </subcellularLocation>
    <subcellularLocation>
        <location evidence="6">Synapse</location>
    </subcellularLocation>
</comment>
<dbReference type="WBParaSite" id="scaffold2749_cov292.g5352">
    <property type="protein sequence ID" value="scaffold2749_cov292.g5352"/>
    <property type="gene ID" value="scaffold2749_cov292.g5352"/>
</dbReference>
<evidence type="ECO:0000256" key="1">
    <source>
        <dbReference type="ARBA" id="ARBA00004156"/>
    </source>
</evidence>
<dbReference type="GO" id="GO:0012505">
    <property type="term" value="C:endomembrane system"/>
    <property type="evidence" value="ECO:0007669"/>
    <property type="project" value="UniProtKB-SubCell"/>
</dbReference>
<dbReference type="InterPro" id="IPR035969">
    <property type="entry name" value="Rab-GAP_TBC_sf"/>
</dbReference>
<evidence type="ECO:0000259" key="8">
    <source>
        <dbReference type="Pfam" id="PF07534"/>
    </source>
</evidence>
<dbReference type="InterPro" id="IPR006571">
    <property type="entry name" value="TLDc_dom"/>
</dbReference>
<evidence type="ECO:0000259" key="7">
    <source>
        <dbReference type="Pfam" id="PF00566"/>
    </source>
</evidence>
<feature type="domain" description="TLDc" evidence="8">
    <location>
        <begin position="391"/>
        <end position="467"/>
    </location>
</feature>
<feature type="domain" description="Rab-GAP TBC" evidence="7">
    <location>
        <begin position="177"/>
        <end position="303"/>
    </location>
</feature>
<name>A0A915M634_MELJA</name>
<dbReference type="AlphaFoldDB" id="A0A915M634"/>
<keyword evidence="9" id="KW-1185">Reference proteome</keyword>
<dbReference type="PANTHER" id="PTHR23354">
    <property type="entry name" value="NUCLEOLAR PROTEIN 7/ESTROGEN RECEPTOR COACTIVATOR-RELATED"/>
    <property type="match status" value="1"/>
</dbReference>
<dbReference type="Pfam" id="PF07534">
    <property type="entry name" value="TLD"/>
    <property type="match status" value="1"/>
</dbReference>
<dbReference type="InterPro" id="IPR000195">
    <property type="entry name" value="Rab-GAP-TBC_dom"/>
</dbReference>
<evidence type="ECO:0000313" key="10">
    <source>
        <dbReference type="WBParaSite" id="scaffold2749_cov292.g5352"/>
    </source>
</evidence>
<sequence>MDLNKTPNISIIEEQLNSTTFISECPATCSNEGNTLENFFIRSYRTPGNESSSKLSRLSIIIRRSLKIGTRRGDGQVVQEKKKVVQDKVSPPFTEYTDLRPEYFIVPKYGSFDFLNKLVQNKQFGQLKQFLRENSWPVTHEIRKHLWEVLISYSDKEFESSKFFYREQIESLLKSKEIRFVPILYPLCAVFLHYHPVDVAFACINRLLAQGNKFVFQSEIAVYASRYTLLSMLKKFKKRVYNKLKKKLGSEENKIVELMANWHFWIFKCLPFPYLVRLIDCFLFEGQKMLARAVLTILYLWHKQQHQISKQNNDTNKVAMDENKLNQLNFEISSVASKVPVSVQTFLDIGFSIRRFSNGTLFRQQRHYENKFWEVELLLFNYGLDVHERAKAKYFGTGESFVWRLDDELKLPIIYTWSDQLCDNYFMAAHDKFLIIGSGGGDAIAIRDELVEGSSRASRTYQSPELVSGGL</sequence>
<keyword evidence="4" id="KW-0472">Membrane</keyword>